<dbReference type="AlphaFoldDB" id="A0A385SHK9"/>
<dbReference type="PANTHER" id="PTHR42781:SF4">
    <property type="entry name" value="SPERMIDINE_PUTRESCINE IMPORT ATP-BINDING PROTEIN POTA"/>
    <property type="match status" value="1"/>
</dbReference>
<dbReference type="PROSITE" id="PS50893">
    <property type="entry name" value="ABC_TRANSPORTER_2"/>
    <property type="match status" value="1"/>
</dbReference>
<proteinExistence type="predicted"/>
<evidence type="ECO:0000313" key="5">
    <source>
        <dbReference type="EMBL" id="AYB30414.1"/>
    </source>
</evidence>
<evidence type="ECO:0000256" key="2">
    <source>
        <dbReference type="ARBA" id="ARBA00022741"/>
    </source>
</evidence>
<accession>A0A385SHK9</accession>
<dbReference type="InterPro" id="IPR003439">
    <property type="entry name" value="ABC_transporter-like_ATP-bd"/>
</dbReference>
<sequence length="263" mass="29607">MNYTKNEVLLDVKDVSLRYDKPILRDINFTIRNIVRPGLDQGQVISLIGRSGVGKTQLFRVLAGLIQPDTGTILIGVEQQAVEAGQVGIVPQNYLLFNHRSIYDNLRLAMKHVTLESKEKDALIQDYAVKFDLTEHLKKYPQQLSGGQRQRVSIIQQVLTGNRFILLDEPFSGLDALMIDKVMDLLGRVATLHEWNTLVIVSHDVENSLAISDTAFILAREKDKEGATITETLDLIEMGLAWTPGIRENAHFQQVVSQIKHKI</sequence>
<dbReference type="InterPro" id="IPR017871">
    <property type="entry name" value="ABC_transporter-like_CS"/>
</dbReference>
<name>A0A385SHK9_9BACT</name>
<keyword evidence="6" id="KW-1185">Reference proteome</keyword>
<dbReference type="Pfam" id="PF00005">
    <property type="entry name" value="ABC_tran"/>
    <property type="match status" value="1"/>
</dbReference>
<evidence type="ECO:0000313" key="6">
    <source>
        <dbReference type="Proteomes" id="UP000266183"/>
    </source>
</evidence>
<reference evidence="6" key="1">
    <citation type="submission" date="2018-09" db="EMBL/GenBank/DDBJ databases">
        <title>Chryseolinea sp. KIS68-18 isolated from soil.</title>
        <authorList>
            <person name="Weon H.-Y."/>
            <person name="Kwon S.-W."/>
            <person name="Lee S.A."/>
        </authorList>
    </citation>
    <scope>NUCLEOTIDE SEQUENCE [LARGE SCALE GENOMIC DNA]</scope>
    <source>
        <strain evidence="6">KIS68-18</strain>
    </source>
</reference>
<dbReference type="Proteomes" id="UP000266183">
    <property type="component" value="Chromosome"/>
</dbReference>
<evidence type="ECO:0000256" key="1">
    <source>
        <dbReference type="ARBA" id="ARBA00022448"/>
    </source>
</evidence>
<dbReference type="PROSITE" id="PS00211">
    <property type="entry name" value="ABC_TRANSPORTER_1"/>
    <property type="match status" value="1"/>
</dbReference>
<keyword evidence="1" id="KW-0813">Transport</keyword>
<dbReference type="GO" id="GO:0016887">
    <property type="term" value="F:ATP hydrolysis activity"/>
    <property type="evidence" value="ECO:0007669"/>
    <property type="project" value="InterPro"/>
</dbReference>
<dbReference type="PANTHER" id="PTHR42781">
    <property type="entry name" value="SPERMIDINE/PUTRESCINE IMPORT ATP-BINDING PROTEIN POTA"/>
    <property type="match status" value="1"/>
</dbReference>
<evidence type="ECO:0000256" key="3">
    <source>
        <dbReference type="ARBA" id="ARBA00022840"/>
    </source>
</evidence>
<dbReference type="KEGG" id="chk:D4L85_07395"/>
<feature type="domain" description="ABC transporter" evidence="4">
    <location>
        <begin position="10"/>
        <end position="245"/>
    </location>
</feature>
<dbReference type="SUPFAM" id="SSF52540">
    <property type="entry name" value="P-loop containing nucleoside triphosphate hydrolases"/>
    <property type="match status" value="1"/>
</dbReference>
<dbReference type="InterPro" id="IPR050093">
    <property type="entry name" value="ABC_SmlMolc_Importer"/>
</dbReference>
<dbReference type="RefSeq" id="WP_119753725.1">
    <property type="nucleotide sequence ID" value="NZ_CP032382.1"/>
</dbReference>
<dbReference type="Gene3D" id="3.40.50.300">
    <property type="entry name" value="P-loop containing nucleotide triphosphate hydrolases"/>
    <property type="match status" value="1"/>
</dbReference>
<dbReference type="EMBL" id="CP032382">
    <property type="protein sequence ID" value="AYB30414.1"/>
    <property type="molecule type" value="Genomic_DNA"/>
</dbReference>
<dbReference type="InterPro" id="IPR027417">
    <property type="entry name" value="P-loop_NTPase"/>
</dbReference>
<dbReference type="OrthoDB" id="9802264at2"/>
<evidence type="ECO:0000259" key="4">
    <source>
        <dbReference type="PROSITE" id="PS50893"/>
    </source>
</evidence>
<organism evidence="5 6">
    <name type="scientific">Chryseolinea soli</name>
    <dbReference type="NCBI Taxonomy" id="2321403"/>
    <lineage>
        <taxon>Bacteria</taxon>
        <taxon>Pseudomonadati</taxon>
        <taxon>Bacteroidota</taxon>
        <taxon>Cytophagia</taxon>
        <taxon>Cytophagales</taxon>
        <taxon>Fulvivirgaceae</taxon>
        <taxon>Chryseolinea</taxon>
    </lineage>
</organism>
<keyword evidence="2" id="KW-0547">Nucleotide-binding</keyword>
<dbReference type="InterPro" id="IPR003593">
    <property type="entry name" value="AAA+_ATPase"/>
</dbReference>
<dbReference type="GO" id="GO:0005524">
    <property type="term" value="F:ATP binding"/>
    <property type="evidence" value="ECO:0007669"/>
    <property type="project" value="UniProtKB-KW"/>
</dbReference>
<keyword evidence="3 5" id="KW-0067">ATP-binding</keyword>
<protein>
    <submittedName>
        <fullName evidence="5">ABC transporter ATP-binding protein</fullName>
    </submittedName>
</protein>
<dbReference type="SMART" id="SM00382">
    <property type="entry name" value="AAA"/>
    <property type="match status" value="1"/>
</dbReference>
<gene>
    <name evidence="5" type="ORF">D4L85_07395</name>
</gene>